<organism evidence="6 7">
    <name type="scientific">Listeria weihenstephanensis</name>
    <dbReference type="NCBI Taxonomy" id="1006155"/>
    <lineage>
        <taxon>Bacteria</taxon>
        <taxon>Bacillati</taxon>
        <taxon>Bacillota</taxon>
        <taxon>Bacilli</taxon>
        <taxon>Bacillales</taxon>
        <taxon>Listeriaceae</taxon>
        <taxon>Listeria</taxon>
    </lineage>
</organism>
<evidence type="ECO:0000313" key="7">
    <source>
        <dbReference type="Proteomes" id="UP000564536"/>
    </source>
</evidence>
<keyword evidence="3" id="KW-0378">Hydrolase</keyword>
<evidence type="ECO:0000259" key="5">
    <source>
        <dbReference type="Pfam" id="PF00413"/>
    </source>
</evidence>
<feature type="domain" description="Peptidase M10 metallopeptidase" evidence="5">
    <location>
        <begin position="130"/>
        <end position="198"/>
    </location>
</feature>
<dbReference type="GO" id="GO:0006508">
    <property type="term" value="P:proteolysis"/>
    <property type="evidence" value="ECO:0007669"/>
    <property type="project" value="UniProtKB-KW"/>
</dbReference>
<proteinExistence type="predicted"/>
<dbReference type="GO" id="GO:0004222">
    <property type="term" value="F:metalloendopeptidase activity"/>
    <property type="evidence" value="ECO:0007669"/>
    <property type="project" value="InterPro"/>
</dbReference>
<evidence type="ECO:0000256" key="3">
    <source>
        <dbReference type="ARBA" id="ARBA00022801"/>
    </source>
</evidence>
<evidence type="ECO:0000256" key="4">
    <source>
        <dbReference type="ARBA" id="ARBA00022833"/>
    </source>
</evidence>
<keyword evidence="2" id="KW-0479">Metal-binding</keyword>
<dbReference type="Proteomes" id="UP000564536">
    <property type="component" value="Unassembled WGS sequence"/>
</dbReference>
<protein>
    <submittedName>
        <fullName evidence="6">Matrixin family metalloprotease</fullName>
    </submittedName>
</protein>
<gene>
    <name evidence="6" type="ORF">HB943_16150</name>
</gene>
<name>A0A841Z9Y9_9LIST</name>
<evidence type="ECO:0000313" key="6">
    <source>
        <dbReference type="EMBL" id="MBC1502135.1"/>
    </source>
</evidence>
<dbReference type="EMBL" id="JAARRL010000046">
    <property type="protein sequence ID" value="MBC1502135.1"/>
    <property type="molecule type" value="Genomic_DNA"/>
</dbReference>
<comment type="caution">
    <text evidence="6">The sequence shown here is derived from an EMBL/GenBank/DDBJ whole genome shotgun (WGS) entry which is preliminary data.</text>
</comment>
<accession>A0A841Z9Y9</accession>
<dbReference type="AlphaFoldDB" id="A0A841Z9Y9"/>
<dbReference type="InterPro" id="IPR024079">
    <property type="entry name" value="MetalloPept_cat_dom_sf"/>
</dbReference>
<keyword evidence="6" id="KW-0482">Metalloprotease</keyword>
<evidence type="ECO:0000256" key="2">
    <source>
        <dbReference type="ARBA" id="ARBA00022723"/>
    </source>
</evidence>
<dbReference type="GO" id="GO:0008270">
    <property type="term" value="F:zinc ion binding"/>
    <property type="evidence" value="ECO:0007669"/>
    <property type="project" value="InterPro"/>
</dbReference>
<dbReference type="InterPro" id="IPR001818">
    <property type="entry name" value="Pept_M10_metallopeptidase"/>
</dbReference>
<sequence length="214" mass="24148">MSSNGRKYLLLSLIIFGIIIGNVVHPIQTKATAYTNISGFWSECYGSIWFYNDSTYSSWRIDDGANVWHKNGKIDVLRKGFKSYNLSSGKKVFVDLIVYSGNYSDSGFFGGYGSNSSGLYIKDWCGRPYQENQAGQIYLNDDVMWNTKTGKYFTDTQIKHTIAHEFGHSLGLGHNPYDGNIMKQGYLNYVTIGRDDNDSYEARWGPGSFWGGGY</sequence>
<evidence type="ECO:0000256" key="1">
    <source>
        <dbReference type="ARBA" id="ARBA00022670"/>
    </source>
</evidence>
<dbReference type="GO" id="GO:0031012">
    <property type="term" value="C:extracellular matrix"/>
    <property type="evidence" value="ECO:0007669"/>
    <property type="project" value="InterPro"/>
</dbReference>
<dbReference type="RefSeq" id="WP_185427650.1">
    <property type="nucleotide sequence ID" value="NZ_JAARRL010000046.1"/>
</dbReference>
<dbReference type="SUPFAM" id="SSF55486">
    <property type="entry name" value="Metalloproteases ('zincins'), catalytic domain"/>
    <property type="match status" value="1"/>
</dbReference>
<dbReference type="Gene3D" id="3.40.390.10">
    <property type="entry name" value="Collagenase (Catalytic Domain)"/>
    <property type="match status" value="1"/>
</dbReference>
<dbReference type="Pfam" id="PF00413">
    <property type="entry name" value="Peptidase_M10"/>
    <property type="match status" value="1"/>
</dbReference>
<reference evidence="6 7" key="1">
    <citation type="submission" date="2020-03" db="EMBL/GenBank/DDBJ databases">
        <title>Soil Listeria distribution.</title>
        <authorList>
            <person name="Liao J."/>
            <person name="Wiedmann M."/>
        </authorList>
    </citation>
    <scope>NUCLEOTIDE SEQUENCE [LARGE SCALE GENOMIC DNA]</scope>
    <source>
        <strain evidence="6 7">FSL L7-1523</strain>
    </source>
</reference>
<keyword evidence="4" id="KW-0862">Zinc</keyword>
<keyword evidence="1 6" id="KW-0645">Protease</keyword>